<dbReference type="Gene3D" id="2.40.110.10">
    <property type="entry name" value="Butyryl-CoA Dehydrogenase, subunit A, domain 2"/>
    <property type="match status" value="1"/>
</dbReference>
<dbReference type="InterPro" id="IPR046373">
    <property type="entry name" value="Acyl-CoA_Oxase/DH_mid-dom_sf"/>
</dbReference>
<dbReference type="Pfam" id="PF02770">
    <property type="entry name" value="Acyl-CoA_dh_M"/>
    <property type="match status" value="1"/>
</dbReference>
<keyword evidence="3 6" id="KW-0285">Flavoprotein</keyword>
<organism evidence="10 11">
    <name type="scientific">Acidocella aquatica</name>
    <dbReference type="NCBI Taxonomy" id="1922313"/>
    <lineage>
        <taxon>Bacteria</taxon>
        <taxon>Pseudomonadati</taxon>
        <taxon>Pseudomonadota</taxon>
        <taxon>Alphaproteobacteria</taxon>
        <taxon>Acetobacterales</taxon>
        <taxon>Acidocellaceae</taxon>
        <taxon>Acidocella</taxon>
    </lineage>
</organism>
<dbReference type="InterPro" id="IPR013786">
    <property type="entry name" value="AcylCoA_DH/ox_N"/>
</dbReference>
<dbReference type="InterPro" id="IPR037069">
    <property type="entry name" value="AcylCoA_DH/ox_N_sf"/>
</dbReference>
<dbReference type="PANTHER" id="PTHR43292">
    <property type="entry name" value="ACYL-COA DEHYDROGENASE"/>
    <property type="match status" value="1"/>
</dbReference>
<evidence type="ECO:0000256" key="2">
    <source>
        <dbReference type="ARBA" id="ARBA00009347"/>
    </source>
</evidence>
<evidence type="ECO:0000259" key="7">
    <source>
        <dbReference type="Pfam" id="PF00441"/>
    </source>
</evidence>
<dbReference type="Pfam" id="PF02771">
    <property type="entry name" value="Acyl-CoA_dh_N"/>
    <property type="match status" value="1"/>
</dbReference>
<dbReference type="RefSeq" id="WP_284257669.1">
    <property type="nucleotide sequence ID" value="NZ_BSOS01000043.1"/>
</dbReference>
<dbReference type="SUPFAM" id="SSF47203">
    <property type="entry name" value="Acyl-CoA dehydrogenase C-terminal domain-like"/>
    <property type="match status" value="1"/>
</dbReference>
<feature type="domain" description="Acyl-CoA oxidase/dehydrogenase middle" evidence="8">
    <location>
        <begin position="125"/>
        <end position="219"/>
    </location>
</feature>
<evidence type="ECO:0000256" key="6">
    <source>
        <dbReference type="RuleBase" id="RU362125"/>
    </source>
</evidence>
<comment type="similarity">
    <text evidence="2 6">Belongs to the acyl-CoA dehydrogenase family.</text>
</comment>
<evidence type="ECO:0000259" key="8">
    <source>
        <dbReference type="Pfam" id="PF02770"/>
    </source>
</evidence>
<evidence type="ECO:0000256" key="5">
    <source>
        <dbReference type="ARBA" id="ARBA00023002"/>
    </source>
</evidence>
<gene>
    <name evidence="10" type="ORF">GCM10010909_16470</name>
</gene>
<proteinExistence type="inferred from homology"/>
<reference evidence="11" key="1">
    <citation type="journal article" date="2019" name="Int. J. Syst. Evol. Microbiol.">
        <title>The Global Catalogue of Microorganisms (GCM) 10K type strain sequencing project: providing services to taxonomists for standard genome sequencing and annotation.</title>
        <authorList>
            <consortium name="The Broad Institute Genomics Platform"/>
            <consortium name="The Broad Institute Genome Sequencing Center for Infectious Disease"/>
            <person name="Wu L."/>
            <person name="Ma J."/>
        </authorList>
    </citation>
    <scope>NUCLEOTIDE SEQUENCE [LARGE SCALE GENOMIC DNA]</scope>
    <source>
        <strain evidence="11">NBRC 112502</strain>
    </source>
</reference>
<dbReference type="Gene3D" id="1.20.140.10">
    <property type="entry name" value="Butyryl-CoA Dehydrogenase, subunit A, domain 3"/>
    <property type="match status" value="1"/>
</dbReference>
<evidence type="ECO:0000259" key="9">
    <source>
        <dbReference type="Pfam" id="PF02771"/>
    </source>
</evidence>
<evidence type="ECO:0000313" key="10">
    <source>
        <dbReference type="EMBL" id="GLR66967.1"/>
    </source>
</evidence>
<keyword evidence="4 6" id="KW-0274">FAD</keyword>
<sequence length="394" mass="43760">MKLEFSAEDEAFRLEVRSFVRDHLPAWLKRKVELGLRLERADYVAWYERLYERGWSAPSWPKEYGGPGWTPLQRYIFDEEALLGGAPRIIASGILMLGPVLMAVGTQEQKARYLPAIRRSETWWAQGFSEPGAGSDLAQVRTTAVRDGDHFIVNGHKLWTSYAHFCDMLFCLVRTESSSKPQNGITFMLIDMKTPGITVRPIRMIDGGNDLNEIYLDNVRVPAENVVGELNKGWSYGKYLLGHERTGIAGIGSSKQQIARVRALAQAHGLADDPALAARLGALEIQLMALEFTGLRMLSKNQESRVPSVEASMLKVRGTELRQEIYELLLEVAGPGALPFDEAALRGDQGLVPPVAPPDLMSLAANYLDSRKITIYGGTSEVQRNLISKAFLTA</sequence>
<dbReference type="InterPro" id="IPR009100">
    <property type="entry name" value="AcylCoA_DH/oxidase_NM_dom_sf"/>
</dbReference>
<dbReference type="SUPFAM" id="SSF56645">
    <property type="entry name" value="Acyl-CoA dehydrogenase NM domain-like"/>
    <property type="match status" value="1"/>
</dbReference>
<dbReference type="PANTHER" id="PTHR43292:SF3">
    <property type="entry name" value="ACYL-COA DEHYDROGENASE FADE29"/>
    <property type="match status" value="1"/>
</dbReference>
<keyword evidence="11" id="KW-1185">Reference proteome</keyword>
<dbReference type="Gene3D" id="1.10.540.10">
    <property type="entry name" value="Acyl-CoA dehydrogenase/oxidase, N-terminal domain"/>
    <property type="match status" value="1"/>
</dbReference>
<dbReference type="InterPro" id="IPR009075">
    <property type="entry name" value="AcylCo_DH/oxidase_C"/>
</dbReference>
<feature type="domain" description="Acyl-CoA dehydrogenase/oxidase N-terminal" evidence="9">
    <location>
        <begin position="7"/>
        <end position="119"/>
    </location>
</feature>
<feature type="domain" description="Acyl-CoA dehydrogenase/oxidase C-terminal" evidence="7">
    <location>
        <begin position="231"/>
        <end position="390"/>
    </location>
</feature>
<name>A0ABQ6A8P3_9PROT</name>
<dbReference type="InterPro" id="IPR006091">
    <property type="entry name" value="Acyl-CoA_Oxase/DH_mid-dom"/>
</dbReference>
<evidence type="ECO:0000256" key="4">
    <source>
        <dbReference type="ARBA" id="ARBA00022827"/>
    </source>
</evidence>
<comment type="cofactor">
    <cofactor evidence="1 6">
        <name>FAD</name>
        <dbReference type="ChEBI" id="CHEBI:57692"/>
    </cofactor>
</comment>
<evidence type="ECO:0000313" key="11">
    <source>
        <dbReference type="Proteomes" id="UP001156641"/>
    </source>
</evidence>
<dbReference type="EMBL" id="BSOS01000043">
    <property type="protein sequence ID" value="GLR66967.1"/>
    <property type="molecule type" value="Genomic_DNA"/>
</dbReference>
<keyword evidence="5 6" id="KW-0560">Oxidoreductase</keyword>
<evidence type="ECO:0000256" key="3">
    <source>
        <dbReference type="ARBA" id="ARBA00022630"/>
    </source>
</evidence>
<evidence type="ECO:0000256" key="1">
    <source>
        <dbReference type="ARBA" id="ARBA00001974"/>
    </source>
</evidence>
<dbReference type="Pfam" id="PF00441">
    <property type="entry name" value="Acyl-CoA_dh_1"/>
    <property type="match status" value="1"/>
</dbReference>
<protein>
    <submittedName>
        <fullName evidence="10">Acyl-CoA dehydrogenase</fullName>
    </submittedName>
</protein>
<dbReference type="Proteomes" id="UP001156641">
    <property type="component" value="Unassembled WGS sequence"/>
</dbReference>
<dbReference type="InterPro" id="IPR036250">
    <property type="entry name" value="AcylCo_DH-like_C"/>
</dbReference>
<dbReference type="InterPro" id="IPR052161">
    <property type="entry name" value="Mycobact_Acyl-CoA_DH"/>
</dbReference>
<comment type="caution">
    <text evidence="10">The sequence shown here is derived from an EMBL/GenBank/DDBJ whole genome shotgun (WGS) entry which is preliminary data.</text>
</comment>
<accession>A0ABQ6A8P3</accession>